<dbReference type="AlphaFoldDB" id="A0A0D0HDT3"/>
<dbReference type="EMBL" id="JXQK01000046">
    <property type="protein sequence ID" value="KIP63173.1"/>
    <property type="molecule type" value="Genomic_DNA"/>
</dbReference>
<name>A0A0D0HDT3_9BACT</name>
<evidence type="ECO:0000313" key="2">
    <source>
        <dbReference type="Proteomes" id="UP000032046"/>
    </source>
</evidence>
<evidence type="ECO:0000313" key="1">
    <source>
        <dbReference type="EMBL" id="KIP63173.1"/>
    </source>
</evidence>
<dbReference type="Proteomes" id="UP000032046">
    <property type="component" value="Unassembled WGS sequence"/>
</dbReference>
<organism evidence="1 2">
    <name type="scientific">Prevotella pectinovora</name>
    <dbReference type="NCBI Taxonomy" id="1602169"/>
    <lineage>
        <taxon>Bacteria</taxon>
        <taxon>Pseudomonadati</taxon>
        <taxon>Bacteroidota</taxon>
        <taxon>Bacteroidia</taxon>
        <taxon>Bacteroidales</taxon>
        <taxon>Prevotellaceae</taxon>
        <taxon>Prevotella</taxon>
    </lineage>
</organism>
<gene>
    <name evidence="1" type="ORF">ST44_04460</name>
</gene>
<keyword evidence="2" id="KW-1185">Reference proteome</keyword>
<protein>
    <submittedName>
        <fullName evidence="1">Uncharacterized protein</fullName>
    </submittedName>
</protein>
<proteinExistence type="predicted"/>
<accession>A0A0D0HDT3</accession>
<comment type="caution">
    <text evidence="1">The sequence shown here is derived from an EMBL/GenBank/DDBJ whole genome shotgun (WGS) entry which is preliminary data.</text>
</comment>
<sequence length="101" mass="11986">MLGKQRAPKWYYLYGKRGRRNGGCIMTKIAEVSHETRCENEAKRRRTGQTKIGGVSRQLRLLNLIYNIKKLIYKKMLFFLLNGTNTKHQIHIINNQNFYLQ</sequence>
<reference evidence="1 2" key="1">
    <citation type="submission" date="2015-01" db="EMBL/GenBank/DDBJ databases">
        <title>Comparative genomics of non-oral Prevotella species.</title>
        <authorList>
            <person name="Accetto T."/>
            <person name="Nograsek B."/>
            <person name="Avgustin G."/>
        </authorList>
    </citation>
    <scope>NUCLEOTIDE SEQUENCE [LARGE SCALE GENOMIC DNA]</scope>
    <source>
        <strain evidence="1 2">P5-119</strain>
    </source>
</reference>